<dbReference type="AlphaFoldDB" id="A0A366IDQ5"/>
<evidence type="ECO:0000313" key="3">
    <source>
        <dbReference type="Proteomes" id="UP000253490"/>
    </source>
</evidence>
<sequence length="56" mass="5823">MIAGTKPQGCTRGKSELHRAGCRVIPGGGDSKASATESKPPPKMLRIFGGKAETVR</sequence>
<gene>
    <name evidence="2" type="ORF">DES36_10228</name>
</gene>
<reference evidence="2 3" key="1">
    <citation type="submission" date="2018-06" db="EMBL/GenBank/DDBJ databases">
        <title>Genomic Encyclopedia of Type Strains, Phase IV (KMG-IV): sequencing the most valuable type-strain genomes for metagenomic binning, comparative biology and taxonomic classification.</title>
        <authorList>
            <person name="Goeker M."/>
        </authorList>
    </citation>
    <scope>NUCLEOTIDE SEQUENCE [LARGE SCALE GENOMIC DNA]</scope>
    <source>
        <strain evidence="2 3">DSM 22112</strain>
    </source>
</reference>
<dbReference type="Proteomes" id="UP000253490">
    <property type="component" value="Unassembled WGS sequence"/>
</dbReference>
<organism evidence="2 3">
    <name type="scientific">Alkalibaculum bacchi</name>
    <dbReference type="NCBI Taxonomy" id="645887"/>
    <lineage>
        <taxon>Bacteria</taxon>
        <taxon>Bacillati</taxon>
        <taxon>Bacillota</taxon>
        <taxon>Clostridia</taxon>
        <taxon>Eubacteriales</taxon>
        <taxon>Eubacteriaceae</taxon>
        <taxon>Alkalibaculum</taxon>
    </lineage>
</organism>
<evidence type="ECO:0000313" key="2">
    <source>
        <dbReference type="EMBL" id="RBP68889.1"/>
    </source>
</evidence>
<name>A0A366IDQ5_9FIRM</name>
<dbReference type="EMBL" id="QNRX01000002">
    <property type="protein sequence ID" value="RBP68889.1"/>
    <property type="molecule type" value="Genomic_DNA"/>
</dbReference>
<protein>
    <submittedName>
        <fullName evidence="2">Uncharacterized protein</fullName>
    </submittedName>
</protein>
<evidence type="ECO:0000256" key="1">
    <source>
        <dbReference type="SAM" id="MobiDB-lite"/>
    </source>
</evidence>
<accession>A0A366IDQ5</accession>
<dbReference type="AntiFam" id="ANF00047">
    <property type="entry name" value="Overlaps RNaseP, same strand"/>
</dbReference>
<proteinExistence type="predicted"/>
<keyword evidence="3" id="KW-1185">Reference proteome</keyword>
<feature type="region of interest" description="Disordered" evidence="1">
    <location>
        <begin position="1"/>
        <end position="56"/>
    </location>
</feature>
<comment type="caution">
    <text evidence="2">The sequence shown here is derived from an EMBL/GenBank/DDBJ whole genome shotgun (WGS) entry which is preliminary data.</text>
</comment>